<keyword evidence="3 7" id="KW-0812">Transmembrane</keyword>
<reference evidence="11 12" key="1">
    <citation type="submission" date="2020-04" db="EMBL/GenBank/DDBJ databases">
        <title>Description of novel Gluconacetobacter.</title>
        <authorList>
            <person name="Sombolestani A."/>
        </authorList>
    </citation>
    <scope>NUCLEOTIDE SEQUENCE [LARGE SCALE GENOMIC DNA]</scope>
    <source>
        <strain evidence="10 11">LMG 1728</strain>
        <strain evidence="9 12">LMG 1731</strain>
    </source>
</reference>
<dbReference type="EMBL" id="JABEQN010000017">
    <property type="protein sequence ID" value="MBB2194666.1"/>
    <property type="molecule type" value="Genomic_DNA"/>
</dbReference>
<feature type="transmembrane region" description="Helical" evidence="7">
    <location>
        <begin position="309"/>
        <end position="330"/>
    </location>
</feature>
<evidence type="ECO:0000313" key="12">
    <source>
        <dbReference type="Proteomes" id="UP000561077"/>
    </source>
</evidence>
<feature type="transmembrane region" description="Helical" evidence="7">
    <location>
        <begin position="364"/>
        <end position="384"/>
    </location>
</feature>
<keyword evidence="2" id="KW-0813">Transport</keyword>
<proteinExistence type="predicted"/>
<evidence type="ECO:0000313" key="10">
    <source>
        <dbReference type="EMBL" id="MBB2194666.1"/>
    </source>
</evidence>
<protein>
    <submittedName>
        <fullName evidence="9">MFS transporter</fullName>
    </submittedName>
</protein>
<feature type="transmembrane region" description="Helical" evidence="7">
    <location>
        <begin position="404"/>
        <end position="424"/>
    </location>
</feature>
<feature type="transmembrane region" description="Helical" evidence="7">
    <location>
        <begin position="54"/>
        <end position="77"/>
    </location>
</feature>
<keyword evidence="4 7" id="KW-1133">Transmembrane helix</keyword>
<dbReference type="GO" id="GO:0022857">
    <property type="term" value="F:transmembrane transporter activity"/>
    <property type="evidence" value="ECO:0007669"/>
    <property type="project" value="InterPro"/>
</dbReference>
<dbReference type="GO" id="GO:0016020">
    <property type="term" value="C:membrane"/>
    <property type="evidence" value="ECO:0007669"/>
    <property type="project" value="UniProtKB-SubCell"/>
</dbReference>
<evidence type="ECO:0000256" key="3">
    <source>
        <dbReference type="ARBA" id="ARBA00022692"/>
    </source>
</evidence>
<evidence type="ECO:0000256" key="1">
    <source>
        <dbReference type="ARBA" id="ARBA00004141"/>
    </source>
</evidence>
<dbReference type="PANTHER" id="PTHR43791">
    <property type="entry name" value="PERMEASE-RELATED"/>
    <property type="match status" value="1"/>
</dbReference>
<dbReference type="Pfam" id="PF07690">
    <property type="entry name" value="MFS_1"/>
    <property type="match status" value="1"/>
</dbReference>
<evidence type="ECO:0000259" key="8">
    <source>
        <dbReference type="PROSITE" id="PS50850"/>
    </source>
</evidence>
<feature type="transmembrane region" description="Helical" evidence="7">
    <location>
        <begin position="277"/>
        <end position="297"/>
    </location>
</feature>
<dbReference type="PROSITE" id="PS50850">
    <property type="entry name" value="MFS"/>
    <property type="match status" value="1"/>
</dbReference>
<evidence type="ECO:0000313" key="9">
    <source>
        <dbReference type="EMBL" id="MBB2165530.1"/>
    </source>
</evidence>
<feature type="transmembrane region" description="Helical" evidence="7">
    <location>
        <begin position="244"/>
        <end position="265"/>
    </location>
</feature>
<dbReference type="EMBL" id="JABEQO010000017">
    <property type="protein sequence ID" value="MBB2165530.1"/>
    <property type="molecule type" value="Genomic_DNA"/>
</dbReference>
<dbReference type="InterPro" id="IPR011701">
    <property type="entry name" value="MFS"/>
</dbReference>
<dbReference type="Proteomes" id="UP000561077">
    <property type="component" value="Unassembled WGS sequence"/>
</dbReference>
<dbReference type="CDD" id="cd17319">
    <property type="entry name" value="MFS_ExuT_GudP_like"/>
    <property type="match status" value="1"/>
</dbReference>
<feature type="transmembrane region" description="Helical" evidence="7">
    <location>
        <begin position="84"/>
        <end position="103"/>
    </location>
</feature>
<dbReference type="FunFam" id="1.20.1250.20:FF:000018">
    <property type="entry name" value="MFS transporter permease"/>
    <property type="match status" value="1"/>
</dbReference>
<dbReference type="PANTHER" id="PTHR43791:SF36">
    <property type="entry name" value="TRANSPORTER, PUTATIVE (AFU_ORTHOLOGUE AFUA_6G08340)-RELATED"/>
    <property type="match status" value="1"/>
</dbReference>
<evidence type="ECO:0000256" key="4">
    <source>
        <dbReference type="ARBA" id="ARBA00022989"/>
    </source>
</evidence>
<feature type="transmembrane region" description="Helical" evidence="7">
    <location>
        <begin position="109"/>
        <end position="130"/>
    </location>
</feature>
<dbReference type="InterPro" id="IPR036259">
    <property type="entry name" value="MFS_trans_sf"/>
</dbReference>
<evidence type="ECO:0000256" key="6">
    <source>
        <dbReference type="SAM" id="MobiDB-lite"/>
    </source>
</evidence>
<name>A0A7W4IMB3_9PROT</name>
<feature type="transmembrane region" description="Helical" evidence="7">
    <location>
        <begin position="176"/>
        <end position="198"/>
    </location>
</feature>
<dbReference type="RefSeq" id="WP_182974592.1">
    <property type="nucleotide sequence ID" value="NZ_JABEQN010000017.1"/>
</dbReference>
<organism evidence="9 12">
    <name type="scientific">Gluconacetobacter dulcium</name>
    <dbReference type="NCBI Taxonomy" id="2729096"/>
    <lineage>
        <taxon>Bacteria</taxon>
        <taxon>Pseudomonadati</taxon>
        <taxon>Pseudomonadota</taxon>
        <taxon>Alphaproteobacteria</taxon>
        <taxon>Acetobacterales</taxon>
        <taxon>Acetobacteraceae</taxon>
        <taxon>Gluconacetobacter</taxon>
    </lineage>
</organism>
<dbReference type="SUPFAM" id="SSF103473">
    <property type="entry name" value="MFS general substrate transporter"/>
    <property type="match status" value="1"/>
</dbReference>
<comment type="subcellular location">
    <subcellularLocation>
        <location evidence="1">Membrane</location>
        <topology evidence="1">Multi-pass membrane protein</topology>
    </subcellularLocation>
</comment>
<comment type="caution">
    <text evidence="9">The sequence shown here is derived from an EMBL/GenBank/DDBJ whole genome shotgun (WGS) entry which is preliminary data.</text>
</comment>
<feature type="region of interest" description="Disordered" evidence="6">
    <location>
        <begin position="423"/>
        <end position="444"/>
    </location>
</feature>
<sequence length="444" mass="47553">MFDERQRADTIRRISWRLLPFLMLCYFAAYIDRSNISIAALAMSADLKMTAEMYGIAAGIFFITYTIFEIPSNLALVRFGARRWIARIMVSWGVVAVLLGFVNSHWQLYGVRLLLGAAEAGFTPGVIYYLSLWYPARERGRAMSFFYIGAALASVIGLPVSGLLMKLDGVGNIAGWRWLFMIEGLPAVLLGALVLVCLPDSPTTGTFLSPEEKTWLARTLAADHAQQGPDHSHDWRPALRSGRVWALAMVWLLQAFGTIGVTLFMPLLIKSMSGGDTLLVGLLSALPFLLACILMYANGRHSDHTGERALHLGLPLLLSGLLLAGSILVARTGASVAAYGLLIAAVGLNWAATPVFWATTAGQLSGAASAAGIGLINAMAQFAGMGLPPLIGRIKDATGSYDSGMLLIAAALTTGGLVGLKAAGRPRHPTPTPMSPIIEQRVRS</sequence>
<evidence type="ECO:0000256" key="5">
    <source>
        <dbReference type="ARBA" id="ARBA00023136"/>
    </source>
</evidence>
<dbReference type="AlphaFoldDB" id="A0A7W4IMB3"/>
<evidence type="ECO:0000256" key="7">
    <source>
        <dbReference type="SAM" id="Phobius"/>
    </source>
</evidence>
<dbReference type="InterPro" id="IPR020846">
    <property type="entry name" value="MFS_dom"/>
</dbReference>
<dbReference type="Gene3D" id="1.20.1250.20">
    <property type="entry name" value="MFS general substrate transporter like domains"/>
    <property type="match status" value="2"/>
</dbReference>
<dbReference type="Proteomes" id="UP000540490">
    <property type="component" value="Unassembled WGS sequence"/>
</dbReference>
<keyword evidence="11" id="KW-1185">Reference proteome</keyword>
<accession>A0A7W4IMB3</accession>
<gene>
    <name evidence="10" type="ORF">HLH25_13675</name>
    <name evidence="9" type="ORF">HLH26_13490</name>
</gene>
<feature type="transmembrane region" description="Helical" evidence="7">
    <location>
        <begin position="142"/>
        <end position="164"/>
    </location>
</feature>
<evidence type="ECO:0000256" key="2">
    <source>
        <dbReference type="ARBA" id="ARBA00022448"/>
    </source>
</evidence>
<feature type="transmembrane region" description="Helical" evidence="7">
    <location>
        <begin position="336"/>
        <end position="357"/>
    </location>
</feature>
<keyword evidence="5 7" id="KW-0472">Membrane</keyword>
<evidence type="ECO:0000313" key="11">
    <source>
        <dbReference type="Proteomes" id="UP000540490"/>
    </source>
</evidence>
<feature type="domain" description="Major facilitator superfamily (MFS) profile" evidence="8">
    <location>
        <begin position="18"/>
        <end position="427"/>
    </location>
</feature>